<evidence type="ECO:0000256" key="5">
    <source>
        <dbReference type="ARBA" id="ARBA00022679"/>
    </source>
</evidence>
<evidence type="ECO:0000313" key="12">
    <source>
        <dbReference type="Proteomes" id="UP001375240"/>
    </source>
</evidence>
<evidence type="ECO:0000256" key="4">
    <source>
        <dbReference type="ARBA" id="ARBA00019824"/>
    </source>
</evidence>
<dbReference type="InterPro" id="IPR027417">
    <property type="entry name" value="P-loop_NTPase"/>
</dbReference>
<keyword evidence="12" id="KW-1185">Reference proteome</keyword>
<feature type="compositionally biased region" description="Polar residues" evidence="9">
    <location>
        <begin position="54"/>
        <end position="102"/>
    </location>
</feature>
<feature type="compositionally biased region" description="Polar residues" evidence="9">
    <location>
        <begin position="29"/>
        <end position="38"/>
    </location>
</feature>
<evidence type="ECO:0000256" key="1">
    <source>
        <dbReference type="ARBA" id="ARBA00003798"/>
    </source>
</evidence>
<dbReference type="GO" id="GO:0000448">
    <property type="term" value="P:cleavage in ITS2 between 5.8S rRNA and LSU-rRNA of tricistronic rRNA transcript (SSU-rRNA, 5.8S rRNA, LSU-rRNA)"/>
    <property type="evidence" value="ECO:0007669"/>
    <property type="project" value="TreeGrafter"/>
</dbReference>
<keyword evidence="8" id="KW-0067">ATP-binding</keyword>
<proteinExistence type="inferred from homology"/>
<evidence type="ECO:0000313" key="11">
    <source>
        <dbReference type="EMBL" id="KAK6349972.1"/>
    </source>
</evidence>
<dbReference type="Gene3D" id="3.40.50.300">
    <property type="entry name" value="P-loop containing nucleotide triphosphate hydrolases"/>
    <property type="match status" value="1"/>
</dbReference>
<dbReference type="Pfam" id="PF16575">
    <property type="entry name" value="CLP1_P"/>
    <property type="match status" value="1"/>
</dbReference>
<evidence type="ECO:0000256" key="7">
    <source>
        <dbReference type="ARBA" id="ARBA00022777"/>
    </source>
</evidence>
<dbReference type="InterPro" id="IPR032319">
    <property type="entry name" value="CLP1_P"/>
</dbReference>
<keyword evidence="7" id="KW-0418">Kinase</keyword>
<comment type="function">
    <text evidence="1">Polynucleotide 5'-kinase involved in rRNA processing.</text>
</comment>
<dbReference type="GO" id="GO:0005524">
    <property type="term" value="F:ATP binding"/>
    <property type="evidence" value="ECO:0007669"/>
    <property type="project" value="UniProtKB-KW"/>
</dbReference>
<feature type="region of interest" description="Disordered" evidence="9">
    <location>
        <begin position="1"/>
        <end position="104"/>
    </location>
</feature>
<comment type="caution">
    <text evidence="11">The sequence shown here is derived from an EMBL/GenBank/DDBJ whole genome shotgun (WGS) entry which is preliminary data.</text>
</comment>
<dbReference type="GO" id="GO:0051731">
    <property type="term" value="F:polynucleotide 5'-hydroxyl-kinase activity"/>
    <property type="evidence" value="ECO:0007669"/>
    <property type="project" value="InterPro"/>
</dbReference>
<name>A0AAV9UZL5_9PEZI</name>
<dbReference type="GO" id="GO:0005634">
    <property type="term" value="C:nucleus"/>
    <property type="evidence" value="ECO:0007669"/>
    <property type="project" value="TreeGrafter"/>
</dbReference>
<feature type="domain" description="Clp1 P-loop" evidence="10">
    <location>
        <begin position="267"/>
        <end position="411"/>
    </location>
</feature>
<dbReference type="PANTHER" id="PTHR12755">
    <property type="entry name" value="CLEAVAGE/POLYADENYLATION FACTOR IA SUBUNIT CLP1P"/>
    <property type="match status" value="1"/>
</dbReference>
<dbReference type="AlphaFoldDB" id="A0AAV9UZL5"/>
<evidence type="ECO:0000256" key="6">
    <source>
        <dbReference type="ARBA" id="ARBA00022741"/>
    </source>
</evidence>
<feature type="compositionally biased region" description="Low complexity" evidence="9">
    <location>
        <begin position="8"/>
        <end position="18"/>
    </location>
</feature>
<gene>
    <name evidence="11" type="primary">GRC3</name>
    <name evidence="11" type="ORF">TWF696_006226</name>
</gene>
<dbReference type="Proteomes" id="UP001375240">
    <property type="component" value="Unassembled WGS sequence"/>
</dbReference>
<evidence type="ECO:0000256" key="2">
    <source>
        <dbReference type="ARBA" id="ARBA00011003"/>
    </source>
</evidence>
<evidence type="ECO:0000256" key="3">
    <source>
        <dbReference type="ARBA" id="ARBA00018706"/>
    </source>
</evidence>
<comment type="similarity">
    <text evidence="2">Belongs to the Clp1 family. NOL9/GRC3 subfamily.</text>
</comment>
<accession>A0AAV9UZL5</accession>
<evidence type="ECO:0000259" key="10">
    <source>
        <dbReference type="Pfam" id="PF16575"/>
    </source>
</evidence>
<evidence type="ECO:0000256" key="8">
    <source>
        <dbReference type="ARBA" id="ARBA00022840"/>
    </source>
</evidence>
<sequence length="698" mass="75170">MKRTGDSQAKAPLSALAARRLRQQRAATEPTSNGSSPAITPGAEADPTPVKQIANGSQTDDQLQRSPATGNATKEQATATTPLEPSSDSSPRQVSNFTQTGDNYVYNAGTEETTFKLRRGESIVIQGEYRVSVISGAITICGAVLDSSSSALDVVAPSTQALPTIECAPKSKKRKVDTRDGEYDAVFSVQSLQTGLSEVGRICPRFDRIWRPPVTTTTITGGKADSFTCLLSSPQPPTALTVPPSWQSTIANLSSSKGSPRSIFIVGAKSAGKSTFTRCLTNAITSHSPSRVVAYLDLDPGQPSFTPPCILSLHEVTSPIVAPSFAGPRSTELLRQHHTGYISPREDPKYYLRCAADLFREHRARAEREGEQATLIVNTCGWIKGMGRELLYELVQLCEPTDVVGLGDVDGVFTELLPAGSTARRHLPEAAGTGATAGNGSSNGSQPFTPADLRMLQTIAYFHSLPCTDSGSSNGPAAGFDFGRHLTAVPPLLAGYSGPGSVIHGLTVLDTHVARELLFTAVNATIVAINLVKADDADHPVNRYLTDAYPLDRNAGNEYEGENRNEDNGVAPYIASSDFDSTSSLIPAEDTMTIGLAILRGVDEEKGQVQLLTPVGEDELNAWVEKGYRVVLCRGRDEMPVWLMWDWRSGQQQKQQQRRGADGKRVPYLDFVVGGEVTGKGAKEWKVRRNIMRRGQRR</sequence>
<protein>
    <recommendedName>
        <fullName evidence="4">Polynucleotide 5'-hydroxyl-kinase GRC3</fullName>
    </recommendedName>
    <alternativeName>
        <fullName evidence="3">Polynucleotide 5'-hydroxyl-kinase grc3</fullName>
    </alternativeName>
</protein>
<organism evidence="11 12">
    <name type="scientific">Orbilia brochopaga</name>
    <dbReference type="NCBI Taxonomy" id="3140254"/>
    <lineage>
        <taxon>Eukaryota</taxon>
        <taxon>Fungi</taxon>
        <taxon>Dikarya</taxon>
        <taxon>Ascomycota</taxon>
        <taxon>Pezizomycotina</taxon>
        <taxon>Orbiliomycetes</taxon>
        <taxon>Orbiliales</taxon>
        <taxon>Orbiliaceae</taxon>
        <taxon>Orbilia</taxon>
    </lineage>
</organism>
<evidence type="ECO:0000256" key="9">
    <source>
        <dbReference type="SAM" id="MobiDB-lite"/>
    </source>
</evidence>
<dbReference type="PANTHER" id="PTHR12755:SF3">
    <property type="entry name" value="POLYNUCLEOTIDE 5'-HYDROXYL-KINASE NOL9"/>
    <property type="match status" value="1"/>
</dbReference>
<keyword evidence="5" id="KW-0808">Transferase</keyword>
<keyword evidence="6" id="KW-0547">Nucleotide-binding</keyword>
<dbReference type="InterPro" id="IPR045116">
    <property type="entry name" value="Clp1/Grc3"/>
</dbReference>
<reference evidence="11 12" key="1">
    <citation type="submission" date="2019-10" db="EMBL/GenBank/DDBJ databases">
        <authorList>
            <person name="Palmer J.M."/>
        </authorList>
    </citation>
    <scope>NUCLEOTIDE SEQUENCE [LARGE SCALE GENOMIC DNA]</scope>
    <source>
        <strain evidence="11 12">TWF696</strain>
    </source>
</reference>
<dbReference type="EMBL" id="JAVHNQ010000004">
    <property type="protein sequence ID" value="KAK6349972.1"/>
    <property type="molecule type" value="Genomic_DNA"/>
</dbReference>